<evidence type="ECO:0000256" key="3">
    <source>
        <dbReference type="ARBA" id="ARBA00023125"/>
    </source>
</evidence>
<reference evidence="6 7" key="1">
    <citation type="journal article" date="2011" name="EMBO J.">
        <title>Structural diversity of bacterial flagellar motors.</title>
        <authorList>
            <person name="Chen S."/>
            <person name="Beeby M."/>
            <person name="Murphy G.E."/>
            <person name="Leadbetter J.R."/>
            <person name="Hendrixson D.R."/>
            <person name="Briegel A."/>
            <person name="Li Z."/>
            <person name="Shi J."/>
            <person name="Tocheva E.I."/>
            <person name="Muller A."/>
            <person name="Dobro M.J."/>
            <person name="Jensen G.J."/>
        </authorList>
    </citation>
    <scope>NUCLEOTIDE SEQUENCE [LARGE SCALE GENOMIC DNA]</scope>
    <source>
        <strain evidence="6 7">DSM 6540</strain>
    </source>
</reference>
<dbReference type="SUPFAM" id="SSF46785">
    <property type="entry name" value="Winged helix' DNA-binding domain"/>
    <property type="match status" value="1"/>
</dbReference>
<dbReference type="AlphaFoldDB" id="F7NM33"/>
<evidence type="ECO:0000259" key="5">
    <source>
        <dbReference type="PROSITE" id="PS50931"/>
    </source>
</evidence>
<sequence length="296" mass="33532">MEIELLRTLLILAQTKNFSKTAELQHIVQSTVTTRVRELEKDVGEQLFLRSKQKVELTEAGAVFLPYAERMLRLYEEGKFKAKSTTSFEGRLVVGSVDSIWRNILFPVLQEYLVRYPRISFKATTGHSLDVLQRLVDGVIDIALVYQPPRLSRFKVYACHEEDFVLVVHPQHPLACHAEVSVSELSQMNLLYHNWSGAFTQWIHEILPPNQLFQVQIDTAQLILALVKQGLGPAILSRAAVAAELNANTIVEIPLTGANPPPRWITYAVVHPGKLSEQPVSHWLDLMSEYNLKCTL</sequence>
<evidence type="ECO:0000256" key="2">
    <source>
        <dbReference type="ARBA" id="ARBA00023015"/>
    </source>
</evidence>
<dbReference type="PANTHER" id="PTHR30126:SF40">
    <property type="entry name" value="HTH-TYPE TRANSCRIPTIONAL REGULATOR GLTR"/>
    <property type="match status" value="1"/>
</dbReference>
<dbReference type="InterPro" id="IPR005119">
    <property type="entry name" value="LysR_subst-bd"/>
</dbReference>
<dbReference type="GO" id="GO:0000976">
    <property type="term" value="F:transcription cis-regulatory region binding"/>
    <property type="evidence" value="ECO:0007669"/>
    <property type="project" value="TreeGrafter"/>
</dbReference>
<gene>
    <name evidence="6" type="ORF">ALO_15797</name>
</gene>
<feature type="domain" description="HTH lysR-type" evidence="5">
    <location>
        <begin position="1"/>
        <end position="58"/>
    </location>
</feature>
<dbReference type="GO" id="GO:0003700">
    <property type="term" value="F:DNA-binding transcription factor activity"/>
    <property type="evidence" value="ECO:0007669"/>
    <property type="project" value="InterPro"/>
</dbReference>
<dbReference type="PANTHER" id="PTHR30126">
    <property type="entry name" value="HTH-TYPE TRANSCRIPTIONAL REGULATOR"/>
    <property type="match status" value="1"/>
</dbReference>
<dbReference type="Gene3D" id="1.10.10.10">
    <property type="entry name" value="Winged helix-like DNA-binding domain superfamily/Winged helix DNA-binding domain"/>
    <property type="match status" value="1"/>
</dbReference>
<dbReference type="STRING" id="1009370.ALO_15797"/>
<dbReference type="EMBL" id="AFGF01000158">
    <property type="protein sequence ID" value="EGO62888.1"/>
    <property type="molecule type" value="Genomic_DNA"/>
</dbReference>
<evidence type="ECO:0000313" key="6">
    <source>
        <dbReference type="EMBL" id="EGO62888.1"/>
    </source>
</evidence>
<dbReference type="Proteomes" id="UP000003240">
    <property type="component" value="Unassembled WGS sequence"/>
</dbReference>
<evidence type="ECO:0000256" key="4">
    <source>
        <dbReference type="ARBA" id="ARBA00023163"/>
    </source>
</evidence>
<keyword evidence="4" id="KW-0804">Transcription</keyword>
<keyword evidence="2" id="KW-0805">Transcription regulation</keyword>
<comment type="caution">
    <text evidence="6">The sequence shown here is derived from an EMBL/GenBank/DDBJ whole genome shotgun (WGS) entry which is preliminary data.</text>
</comment>
<dbReference type="Pfam" id="PF00126">
    <property type="entry name" value="HTH_1"/>
    <property type="match status" value="1"/>
</dbReference>
<dbReference type="PROSITE" id="PS50931">
    <property type="entry name" value="HTH_LYSR"/>
    <property type="match status" value="1"/>
</dbReference>
<dbReference type="eggNOG" id="COG0583">
    <property type="taxonomic scope" value="Bacteria"/>
</dbReference>
<dbReference type="InterPro" id="IPR036390">
    <property type="entry name" value="WH_DNA-bd_sf"/>
</dbReference>
<keyword evidence="7" id="KW-1185">Reference proteome</keyword>
<dbReference type="RefSeq" id="WP_004097405.1">
    <property type="nucleotide sequence ID" value="NZ_AFGF01000158.1"/>
</dbReference>
<dbReference type="CDD" id="cd05466">
    <property type="entry name" value="PBP2_LTTR_substrate"/>
    <property type="match status" value="1"/>
</dbReference>
<keyword evidence="3" id="KW-0238">DNA-binding</keyword>
<accession>F7NM33</accession>
<dbReference type="InterPro" id="IPR036388">
    <property type="entry name" value="WH-like_DNA-bd_sf"/>
</dbReference>
<dbReference type="InterPro" id="IPR000847">
    <property type="entry name" value="LysR_HTH_N"/>
</dbReference>
<dbReference type="Gene3D" id="3.40.190.10">
    <property type="entry name" value="Periplasmic binding protein-like II"/>
    <property type="match status" value="2"/>
</dbReference>
<dbReference type="SUPFAM" id="SSF53850">
    <property type="entry name" value="Periplasmic binding protein-like II"/>
    <property type="match status" value="1"/>
</dbReference>
<evidence type="ECO:0000256" key="1">
    <source>
        <dbReference type="ARBA" id="ARBA00009437"/>
    </source>
</evidence>
<dbReference type="OrthoDB" id="9803735at2"/>
<name>F7NM33_9FIRM</name>
<protein>
    <submittedName>
        <fullName evidence="6">Transcriptional regulator</fullName>
    </submittedName>
</protein>
<organism evidence="6 7">
    <name type="scientific">Acetonema longum DSM 6540</name>
    <dbReference type="NCBI Taxonomy" id="1009370"/>
    <lineage>
        <taxon>Bacteria</taxon>
        <taxon>Bacillati</taxon>
        <taxon>Bacillota</taxon>
        <taxon>Negativicutes</taxon>
        <taxon>Acetonemataceae</taxon>
        <taxon>Acetonema</taxon>
    </lineage>
</organism>
<dbReference type="Pfam" id="PF03466">
    <property type="entry name" value="LysR_substrate"/>
    <property type="match status" value="1"/>
</dbReference>
<proteinExistence type="inferred from homology"/>
<evidence type="ECO:0000313" key="7">
    <source>
        <dbReference type="Proteomes" id="UP000003240"/>
    </source>
</evidence>
<comment type="similarity">
    <text evidence="1">Belongs to the LysR transcriptional regulatory family.</text>
</comment>